<name>A0AAD9TNQ1_9ROSI</name>
<sequence length="191" mass="21476">MERTRKPSNYCHTMFVATAQDGSEPGFPITFRYSDSENNISWEWFLNYLKVALGHIDDLVFISDRHASIEGWSRRVGERRDPAGCVGESRDTAGWTRDVHRRGLSGYAGATLSLLYEYDARVFPCVWSVDPEKVDHPYLTVMSTPTATGDIPSTPDAASIVPLHYSANHSVKQRREPPNLGLYTLDGHESK</sequence>
<reference evidence="1" key="1">
    <citation type="journal article" date="2023" name="Plant J.">
        <title>Genome sequences and population genomics provide insights into the demographic history, inbreeding, and mutation load of two 'living fossil' tree species of Dipteronia.</title>
        <authorList>
            <person name="Feng Y."/>
            <person name="Comes H.P."/>
            <person name="Chen J."/>
            <person name="Zhu S."/>
            <person name="Lu R."/>
            <person name="Zhang X."/>
            <person name="Li P."/>
            <person name="Qiu J."/>
            <person name="Olsen K.M."/>
            <person name="Qiu Y."/>
        </authorList>
    </citation>
    <scope>NUCLEOTIDE SEQUENCE</scope>
    <source>
        <strain evidence="1">KIB01</strain>
    </source>
</reference>
<dbReference type="AlphaFoldDB" id="A0AAD9TNQ1"/>
<dbReference type="EMBL" id="JANJYI010000008">
    <property type="protein sequence ID" value="KAK2639425.1"/>
    <property type="molecule type" value="Genomic_DNA"/>
</dbReference>
<organism evidence="1 2">
    <name type="scientific">Dipteronia dyeriana</name>
    <dbReference type="NCBI Taxonomy" id="168575"/>
    <lineage>
        <taxon>Eukaryota</taxon>
        <taxon>Viridiplantae</taxon>
        <taxon>Streptophyta</taxon>
        <taxon>Embryophyta</taxon>
        <taxon>Tracheophyta</taxon>
        <taxon>Spermatophyta</taxon>
        <taxon>Magnoliopsida</taxon>
        <taxon>eudicotyledons</taxon>
        <taxon>Gunneridae</taxon>
        <taxon>Pentapetalae</taxon>
        <taxon>rosids</taxon>
        <taxon>malvids</taxon>
        <taxon>Sapindales</taxon>
        <taxon>Sapindaceae</taxon>
        <taxon>Hippocastanoideae</taxon>
        <taxon>Acereae</taxon>
        <taxon>Dipteronia</taxon>
    </lineage>
</organism>
<gene>
    <name evidence="1" type="ORF">Ddye_027220</name>
</gene>
<evidence type="ECO:0008006" key="3">
    <source>
        <dbReference type="Google" id="ProtNLM"/>
    </source>
</evidence>
<accession>A0AAD9TNQ1</accession>
<proteinExistence type="predicted"/>
<comment type="caution">
    <text evidence="1">The sequence shown here is derived from an EMBL/GenBank/DDBJ whole genome shotgun (WGS) entry which is preliminary data.</text>
</comment>
<evidence type="ECO:0000313" key="2">
    <source>
        <dbReference type="Proteomes" id="UP001280121"/>
    </source>
</evidence>
<dbReference type="Proteomes" id="UP001280121">
    <property type="component" value="Unassembled WGS sequence"/>
</dbReference>
<keyword evidence="2" id="KW-1185">Reference proteome</keyword>
<protein>
    <recommendedName>
        <fullName evidence="3">MULE transposase domain-containing protein</fullName>
    </recommendedName>
</protein>
<evidence type="ECO:0000313" key="1">
    <source>
        <dbReference type="EMBL" id="KAK2639425.1"/>
    </source>
</evidence>